<feature type="non-terminal residue" evidence="2">
    <location>
        <position position="394"/>
    </location>
</feature>
<dbReference type="InParanoid" id="A0A5C3NRE1"/>
<accession>A0A5C3NRE1</accession>
<feature type="non-terminal residue" evidence="2">
    <location>
        <position position="1"/>
    </location>
</feature>
<dbReference type="EMBL" id="ML211985">
    <property type="protein sequence ID" value="TFK79602.1"/>
    <property type="molecule type" value="Genomic_DNA"/>
</dbReference>
<feature type="region of interest" description="Disordered" evidence="1">
    <location>
        <begin position="361"/>
        <end position="394"/>
    </location>
</feature>
<name>A0A5C3NRE1_9APHY</name>
<organism evidence="2 3">
    <name type="scientific">Polyporus arcularius HHB13444</name>
    <dbReference type="NCBI Taxonomy" id="1314778"/>
    <lineage>
        <taxon>Eukaryota</taxon>
        <taxon>Fungi</taxon>
        <taxon>Dikarya</taxon>
        <taxon>Basidiomycota</taxon>
        <taxon>Agaricomycotina</taxon>
        <taxon>Agaricomycetes</taxon>
        <taxon>Polyporales</taxon>
        <taxon>Polyporaceae</taxon>
        <taxon>Polyporus</taxon>
    </lineage>
</organism>
<keyword evidence="3" id="KW-1185">Reference proteome</keyword>
<evidence type="ECO:0000313" key="3">
    <source>
        <dbReference type="Proteomes" id="UP000308197"/>
    </source>
</evidence>
<proteinExistence type="predicted"/>
<gene>
    <name evidence="2" type="ORF">K466DRAFT_533751</name>
</gene>
<dbReference type="Proteomes" id="UP000308197">
    <property type="component" value="Unassembled WGS sequence"/>
</dbReference>
<reference evidence="2 3" key="1">
    <citation type="journal article" date="2019" name="Nat. Ecol. Evol.">
        <title>Megaphylogeny resolves global patterns of mushroom evolution.</title>
        <authorList>
            <person name="Varga T."/>
            <person name="Krizsan K."/>
            <person name="Foldi C."/>
            <person name="Dima B."/>
            <person name="Sanchez-Garcia M."/>
            <person name="Sanchez-Ramirez S."/>
            <person name="Szollosi G.J."/>
            <person name="Szarkandi J.G."/>
            <person name="Papp V."/>
            <person name="Albert L."/>
            <person name="Andreopoulos W."/>
            <person name="Angelini C."/>
            <person name="Antonin V."/>
            <person name="Barry K.W."/>
            <person name="Bougher N.L."/>
            <person name="Buchanan P."/>
            <person name="Buyck B."/>
            <person name="Bense V."/>
            <person name="Catcheside P."/>
            <person name="Chovatia M."/>
            <person name="Cooper J."/>
            <person name="Damon W."/>
            <person name="Desjardin D."/>
            <person name="Finy P."/>
            <person name="Geml J."/>
            <person name="Haridas S."/>
            <person name="Hughes K."/>
            <person name="Justo A."/>
            <person name="Karasinski D."/>
            <person name="Kautmanova I."/>
            <person name="Kiss B."/>
            <person name="Kocsube S."/>
            <person name="Kotiranta H."/>
            <person name="LaButti K.M."/>
            <person name="Lechner B.E."/>
            <person name="Liimatainen K."/>
            <person name="Lipzen A."/>
            <person name="Lukacs Z."/>
            <person name="Mihaltcheva S."/>
            <person name="Morgado L.N."/>
            <person name="Niskanen T."/>
            <person name="Noordeloos M.E."/>
            <person name="Ohm R.A."/>
            <person name="Ortiz-Santana B."/>
            <person name="Ovrebo C."/>
            <person name="Racz N."/>
            <person name="Riley R."/>
            <person name="Savchenko A."/>
            <person name="Shiryaev A."/>
            <person name="Soop K."/>
            <person name="Spirin V."/>
            <person name="Szebenyi C."/>
            <person name="Tomsovsky M."/>
            <person name="Tulloss R.E."/>
            <person name="Uehling J."/>
            <person name="Grigoriev I.V."/>
            <person name="Vagvolgyi C."/>
            <person name="Papp T."/>
            <person name="Martin F.M."/>
            <person name="Miettinen O."/>
            <person name="Hibbett D.S."/>
            <person name="Nagy L.G."/>
        </authorList>
    </citation>
    <scope>NUCLEOTIDE SEQUENCE [LARGE SCALE GENOMIC DNA]</scope>
    <source>
        <strain evidence="2 3">HHB13444</strain>
    </source>
</reference>
<evidence type="ECO:0000256" key="1">
    <source>
        <dbReference type="SAM" id="MobiDB-lite"/>
    </source>
</evidence>
<protein>
    <submittedName>
        <fullName evidence="2">Uncharacterized protein</fullName>
    </submittedName>
</protein>
<evidence type="ECO:0000313" key="2">
    <source>
        <dbReference type="EMBL" id="TFK79602.1"/>
    </source>
</evidence>
<dbReference type="AlphaFoldDB" id="A0A5C3NRE1"/>
<sequence length="394" mass="45223">ATAEPLGPPSALVPLLCAHSHLYSLLSITRNAHLYARIFRATFDYHAPERRFPDDASYSLALAAQLVRNCESLQRIRTGDLLLDDLYRAFALCLENDGRNAAQLQWAGLPDYIERYVCSRLWHGRDRTHNWPRESRENAFALWLYWYTLTPDRLAAHTPAQRNLLQTLVRPYAVYNFRYPPFLAPDIHWSFPLHPSPDALRDHSVLTPHGSYPQYREPRYLKHSFAHYDDHVSLAEPPIGLVAKLLYVALLEHQPQEYPSADLLPADRAEADELGARGPTLADYLAFSDLRAARPPTAGPSARHDSDWDRWRACYNPWSDKHPARPPYTPGSLSGLWGGRFLVRPSPSSVSRALCIAHSRTGPRRRRLPPRRRRRHLHARARAARHNRRIRPAL</sequence>
<dbReference type="STRING" id="1314778.A0A5C3NRE1"/>